<evidence type="ECO:0000256" key="1">
    <source>
        <dbReference type="SAM" id="SignalP"/>
    </source>
</evidence>
<evidence type="ECO:0000313" key="3">
    <source>
        <dbReference type="Proteomes" id="UP000198711"/>
    </source>
</evidence>
<comment type="caution">
    <text evidence="2">The sequence shown here is derived from an EMBL/GenBank/DDBJ whole genome shotgun (WGS) entry which is preliminary data.</text>
</comment>
<proteinExistence type="predicted"/>
<reference evidence="2 3" key="1">
    <citation type="submission" date="2016-10" db="EMBL/GenBank/DDBJ databases">
        <authorList>
            <person name="Varghese N."/>
            <person name="Submissions S."/>
        </authorList>
    </citation>
    <scope>NUCLEOTIDE SEQUENCE [LARGE SCALE GENOMIC DNA]</scope>
    <source>
        <strain evidence="2 3">DSM 25353</strain>
    </source>
</reference>
<feature type="signal peptide" evidence="1">
    <location>
        <begin position="1"/>
        <end position="22"/>
    </location>
</feature>
<sequence>MKHFFRTILVVMILFVQAKWSAAQSLNGSWYGLGTVVANGEHSSYMAELKLKQRGRLISGTFSYYFRDSLFTVKLSGTYDAPTKKLRINPLSVIHYQSTSTRMGVDCIMSGNFTLVSSRTESSLSGSFTSDAAHKFTAPDLHFRFRLSADTATLASVETGLEPLDTVASMARTKPADSVLPVREDFLARRKTFTKELEIAAPTIRVEVYDNGVIDNDIISLFFNNKEVLHQTSLTHKAIRLKLALDSTLAYNELSMYAENLGTIPPNTAAMIIYDGNTRHELILTSDLDQTATIRLKKKEHQ</sequence>
<organism evidence="2 3">
    <name type="scientific">Hydrobacter penzbergensis</name>
    <dbReference type="NCBI Taxonomy" id="1235997"/>
    <lineage>
        <taxon>Bacteria</taxon>
        <taxon>Pseudomonadati</taxon>
        <taxon>Bacteroidota</taxon>
        <taxon>Chitinophagia</taxon>
        <taxon>Chitinophagales</taxon>
        <taxon>Chitinophagaceae</taxon>
        <taxon>Hydrobacter</taxon>
    </lineage>
</organism>
<evidence type="ECO:0000313" key="2">
    <source>
        <dbReference type="EMBL" id="SDW02307.1"/>
    </source>
</evidence>
<dbReference type="AlphaFoldDB" id="A0A8X8LC31"/>
<evidence type="ECO:0008006" key="4">
    <source>
        <dbReference type="Google" id="ProtNLM"/>
    </source>
</evidence>
<keyword evidence="3" id="KW-1185">Reference proteome</keyword>
<dbReference type="Proteomes" id="UP000198711">
    <property type="component" value="Unassembled WGS sequence"/>
</dbReference>
<name>A0A8X8LC31_9BACT</name>
<feature type="chain" id="PRO_5036478042" description="DUF306 domain-containing protein" evidence="1">
    <location>
        <begin position="23"/>
        <end position="302"/>
    </location>
</feature>
<dbReference type="EMBL" id="FNNO01000001">
    <property type="protein sequence ID" value="SDW02307.1"/>
    <property type="molecule type" value="Genomic_DNA"/>
</dbReference>
<keyword evidence="1" id="KW-0732">Signal</keyword>
<gene>
    <name evidence="2" type="ORF">SAMN05444410_10138</name>
</gene>
<accession>A0A8X8LC31</accession>
<dbReference type="RefSeq" id="WP_092721240.1">
    <property type="nucleotide sequence ID" value="NZ_FNNO01000001.1"/>
</dbReference>
<protein>
    <recommendedName>
        <fullName evidence="4">DUF306 domain-containing protein</fullName>
    </recommendedName>
</protein>